<feature type="compositionally biased region" description="Low complexity" evidence="1">
    <location>
        <begin position="585"/>
        <end position="607"/>
    </location>
</feature>
<proteinExistence type="predicted"/>
<gene>
    <name evidence="3" type="ORF">CBA19CS42_36745</name>
</gene>
<dbReference type="RefSeq" id="WP_238217878.1">
    <property type="nucleotide sequence ID" value="NZ_BPUS01000032.1"/>
</dbReference>
<sequence>MLAGRSGQLKTDADPARRAIYTLRAGDLHAGAQRTVCLLAHAQRPALCALTCFPTNDRVEGGVMASIPFSRAVRLLVVCLSLLPALSAESADAPTTATILVPARSESTALDQSIQVEMNGTAAVSCDDIDLFVENKSGLVQCTAGPSDRVLLFTLSRDAADADQSNRRTWAAILGSPLSPTKEVNIVVRSASKPLLIQFKPKDKNKENSAPPSIPATHAAGESAASAASAALGASTADETASTPVNASGNKTKTVTVLTIKLHVFNGILMIIVLLLVLLVVACTIVVLHMGLGRDSGIPQMRIEELPFSLGRCQMAFWFMLTFWAFCFMYALVGQTDTLNAESLMLMGISAGTALASIAIDKSKNETVNIEKAVNALGLTSRWHVELLHDIVFPDERKPLSRFLRNGVRAMMRSREQRDQSRRPELQDIKPDTRIADAPIRGFDSAVADTYKDLWDKYDALIEPIRSNGFIADLVTDASGPTIGRWQILIWTVTLGMVYIISTWQRLELPEFGTTLLTLMGISSGVYLGFKVPEKQVPDAQSQKPAETAKNTPPVRKPNESKPGDGKVKADDDKRKPGDDTTNSPSAQQQAGPATAASPAQDAADTPKTQDPASSSGGAQ</sequence>
<dbReference type="Proteomes" id="UP001055111">
    <property type="component" value="Unassembled WGS sequence"/>
</dbReference>
<feature type="transmembrane region" description="Helical" evidence="2">
    <location>
        <begin position="313"/>
        <end position="333"/>
    </location>
</feature>
<dbReference type="EMBL" id="BPUS01000032">
    <property type="protein sequence ID" value="GJH30187.1"/>
    <property type="molecule type" value="Genomic_DNA"/>
</dbReference>
<feature type="compositionally biased region" description="Polar residues" evidence="1">
    <location>
        <begin position="539"/>
        <end position="551"/>
    </location>
</feature>
<feature type="compositionally biased region" description="Polar residues" evidence="1">
    <location>
        <begin position="609"/>
        <end position="620"/>
    </location>
</feature>
<comment type="caution">
    <text evidence="3">The sequence shown here is derived from an EMBL/GenBank/DDBJ whole genome shotgun (WGS) entry which is preliminary data.</text>
</comment>
<keyword evidence="2" id="KW-1133">Transmembrane helix</keyword>
<feature type="region of interest" description="Disordered" evidence="1">
    <location>
        <begin position="538"/>
        <end position="620"/>
    </location>
</feature>
<name>A0AA37IJ25_9BURK</name>
<accession>A0AA37IJ25</accession>
<feature type="compositionally biased region" description="Basic and acidic residues" evidence="1">
    <location>
        <begin position="557"/>
        <end position="579"/>
    </location>
</feature>
<evidence type="ECO:0000313" key="3">
    <source>
        <dbReference type="EMBL" id="GJH30187.1"/>
    </source>
</evidence>
<dbReference type="AlphaFoldDB" id="A0AA37IJ25"/>
<reference evidence="3" key="1">
    <citation type="submission" date="2022-09" db="EMBL/GenBank/DDBJ databases">
        <title>Isolation and characterization of 3-chlorobenzoate degrading bacteria from soils in Shizuoka.</title>
        <authorList>
            <person name="Ifat A."/>
            <person name="Ogawa N."/>
            <person name="Kimbara K."/>
            <person name="Moriuchi R."/>
            <person name="Dohra H."/>
            <person name="Shintani M."/>
        </authorList>
    </citation>
    <scope>NUCLEOTIDE SEQUENCE</scope>
    <source>
        <strain evidence="3">19CS4-2</strain>
    </source>
</reference>
<evidence type="ECO:0000256" key="1">
    <source>
        <dbReference type="SAM" id="MobiDB-lite"/>
    </source>
</evidence>
<evidence type="ECO:0000256" key="2">
    <source>
        <dbReference type="SAM" id="Phobius"/>
    </source>
</evidence>
<evidence type="ECO:0000313" key="4">
    <source>
        <dbReference type="Proteomes" id="UP001055111"/>
    </source>
</evidence>
<keyword evidence="2" id="KW-0812">Transmembrane</keyword>
<organism evidence="3 4">
    <name type="scientific">Caballeronia novacaledonica</name>
    <dbReference type="NCBI Taxonomy" id="1544861"/>
    <lineage>
        <taxon>Bacteria</taxon>
        <taxon>Pseudomonadati</taxon>
        <taxon>Pseudomonadota</taxon>
        <taxon>Betaproteobacteria</taxon>
        <taxon>Burkholderiales</taxon>
        <taxon>Burkholderiaceae</taxon>
        <taxon>Caballeronia</taxon>
    </lineage>
</organism>
<feature type="transmembrane region" description="Helical" evidence="2">
    <location>
        <begin position="268"/>
        <end position="292"/>
    </location>
</feature>
<protein>
    <submittedName>
        <fullName evidence="3">Uncharacterized protein</fullName>
    </submittedName>
</protein>
<keyword evidence="2" id="KW-0472">Membrane</keyword>